<dbReference type="PATRIC" id="fig|187330.3.peg.1753"/>
<organism evidence="1 2">
    <name type="scientific">Pseudoalteromonas porphyrae</name>
    <dbReference type="NCBI Taxonomy" id="187330"/>
    <lineage>
        <taxon>Bacteria</taxon>
        <taxon>Pseudomonadati</taxon>
        <taxon>Pseudomonadota</taxon>
        <taxon>Gammaproteobacteria</taxon>
        <taxon>Alteromonadales</taxon>
        <taxon>Pseudoalteromonadaceae</taxon>
        <taxon>Pseudoalteromonas</taxon>
    </lineage>
</organism>
<gene>
    <name evidence="1" type="ORF">ADS77_03560</name>
</gene>
<name>A0A0N1EPB7_9GAMM</name>
<sequence length="155" mass="18414">MNKCLISLPLLASFTCQAELDLTIPKENCFKAVEIVKNKDEQLFKQLFTPVDHIPNADKEITKLVDSTHKKYYAKEYDGIKNFRLVESKLVNYSEDTKYSVVEETYERWGYTKQAFIYYKFDAYDKRLKEQRTVYNKCRFGLKGGKWYMVNLLQD</sequence>
<dbReference type="AlphaFoldDB" id="A0A0N1EPB7"/>
<accession>A0A0N1EPB7</accession>
<dbReference type="RefSeq" id="WP_054453033.1">
    <property type="nucleotide sequence ID" value="NZ_LHPH01000003.1"/>
</dbReference>
<comment type="caution">
    <text evidence="1">The sequence shown here is derived from an EMBL/GenBank/DDBJ whole genome shotgun (WGS) entry which is preliminary data.</text>
</comment>
<dbReference type="Proteomes" id="UP000037848">
    <property type="component" value="Unassembled WGS sequence"/>
</dbReference>
<reference evidence="1 2" key="1">
    <citation type="submission" date="2015-08" db="EMBL/GenBank/DDBJ databases">
        <title>Draft Genome Sequence of Pseudoalteromonas porphyrae UCD-SED14.</title>
        <authorList>
            <person name="Coil D.A."/>
            <person name="Jospin G."/>
            <person name="Lee R.D."/>
            <person name="Eisen J.A."/>
        </authorList>
    </citation>
    <scope>NUCLEOTIDE SEQUENCE [LARGE SCALE GENOMIC DNA]</scope>
    <source>
        <strain evidence="1 2">UCD-SED14</strain>
    </source>
</reference>
<protein>
    <submittedName>
        <fullName evidence="1">Uncharacterized protein</fullName>
    </submittedName>
</protein>
<evidence type="ECO:0000313" key="2">
    <source>
        <dbReference type="Proteomes" id="UP000037848"/>
    </source>
</evidence>
<keyword evidence="2" id="KW-1185">Reference proteome</keyword>
<proteinExistence type="predicted"/>
<evidence type="ECO:0000313" key="1">
    <source>
        <dbReference type="EMBL" id="KPH64897.1"/>
    </source>
</evidence>
<dbReference type="OrthoDB" id="6302138at2"/>
<dbReference type="EMBL" id="LHPH01000003">
    <property type="protein sequence ID" value="KPH64897.1"/>
    <property type="molecule type" value="Genomic_DNA"/>
</dbReference>